<keyword evidence="3" id="KW-1185">Reference proteome</keyword>
<dbReference type="SUPFAM" id="SSF53335">
    <property type="entry name" value="S-adenosyl-L-methionine-dependent methyltransferases"/>
    <property type="match status" value="1"/>
</dbReference>
<dbReference type="AlphaFoldDB" id="E6VZL1"/>
<dbReference type="PANTHER" id="PTHR34203">
    <property type="entry name" value="METHYLTRANSFERASE, FKBM FAMILY PROTEIN"/>
    <property type="match status" value="1"/>
</dbReference>
<organism evidence="2 3">
    <name type="scientific">Pseudodesulfovibrio aespoeensis (strain ATCC 700646 / DSM 10631 / Aspo-2)</name>
    <name type="common">Desulfovibrio aespoeensis</name>
    <dbReference type="NCBI Taxonomy" id="643562"/>
    <lineage>
        <taxon>Bacteria</taxon>
        <taxon>Pseudomonadati</taxon>
        <taxon>Thermodesulfobacteriota</taxon>
        <taxon>Desulfovibrionia</taxon>
        <taxon>Desulfovibrionales</taxon>
        <taxon>Desulfovibrionaceae</taxon>
    </lineage>
</organism>
<dbReference type="Gene3D" id="3.40.50.150">
    <property type="entry name" value="Vaccinia Virus protein VP39"/>
    <property type="match status" value="1"/>
</dbReference>
<feature type="domain" description="Methyltransferase FkbM" evidence="1">
    <location>
        <begin position="88"/>
        <end position="220"/>
    </location>
</feature>
<dbReference type="PANTHER" id="PTHR34203:SF15">
    <property type="entry name" value="SLL1173 PROTEIN"/>
    <property type="match status" value="1"/>
</dbReference>
<reference evidence="2 3" key="2">
    <citation type="journal article" date="2014" name="Genome Announc.">
        <title>Complete Genome Sequence of the Subsurface, Mesophilic Sulfate-Reducing Bacterium Desulfovibrio aespoeensis Aspo-2.</title>
        <authorList>
            <person name="Pedersen K."/>
            <person name="Bengtsson A."/>
            <person name="Edlund J."/>
            <person name="Rabe L."/>
            <person name="Hazen T."/>
            <person name="Chakraborty R."/>
            <person name="Goodwin L."/>
            <person name="Shapiro N."/>
        </authorList>
    </citation>
    <scope>NUCLEOTIDE SEQUENCE [LARGE SCALE GENOMIC DNA]</scope>
    <source>
        <strain evidence="3">ATCC 700646 / DSM 10631 / Aspo-2</strain>
    </source>
</reference>
<gene>
    <name evidence="2" type="ordered locus">Daes_0708</name>
</gene>
<name>E6VZL1_PSEA9</name>
<dbReference type="Pfam" id="PF05050">
    <property type="entry name" value="Methyltransf_21"/>
    <property type="match status" value="1"/>
</dbReference>
<accession>E6VZL1</accession>
<proteinExistence type="predicted"/>
<keyword evidence="2" id="KW-0808">Transferase</keyword>
<dbReference type="CDD" id="cd02440">
    <property type="entry name" value="AdoMet_MTases"/>
    <property type="match status" value="1"/>
</dbReference>
<dbReference type="GO" id="GO:0008168">
    <property type="term" value="F:methyltransferase activity"/>
    <property type="evidence" value="ECO:0007669"/>
    <property type="project" value="UniProtKB-KW"/>
</dbReference>
<dbReference type="GO" id="GO:0032259">
    <property type="term" value="P:methylation"/>
    <property type="evidence" value="ECO:0007669"/>
    <property type="project" value="UniProtKB-KW"/>
</dbReference>
<reference evidence="3" key="1">
    <citation type="submission" date="2010-12" db="EMBL/GenBank/DDBJ databases">
        <title>Complete sequence of Desulfovibrio aespoeensis Aspo-2.</title>
        <authorList>
            <consortium name="US DOE Joint Genome Institute"/>
            <person name="Lucas S."/>
            <person name="Copeland A."/>
            <person name="Lapidus A."/>
            <person name="Cheng J.-F."/>
            <person name="Goodwin L."/>
            <person name="Pitluck S."/>
            <person name="Chertkov O."/>
            <person name="Misra M."/>
            <person name="Detter J.C."/>
            <person name="Han C."/>
            <person name="Tapia R."/>
            <person name="Land M."/>
            <person name="Hauser L."/>
            <person name="Kyrpides N."/>
            <person name="Ivanova N."/>
            <person name="Ovchinnikova G."/>
            <person name="Pedersen K."/>
            <person name="Jagevall S."/>
            <person name="Hazen T."/>
            <person name="Woyke T."/>
        </authorList>
    </citation>
    <scope>NUCLEOTIDE SEQUENCE [LARGE SCALE GENOMIC DNA]</scope>
    <source>
        <strain evidence="3">ATCC 700646 / DSM 10631 / Aspo-2</strain>
    </source>
</reference>
<dbReference type="HOGENOM" id="CLU_979066_0_0_7"/>
<sequence length="284" mass="31295">MRARLLAGFNIARHYIRNYPVLVSPSRSLGLFRDGSPWDYEAELRFGSRRFFARKEDMNAVHEVLLDDAYGFVAGFLKSLPRRPVVLDLGANIGCFALRIFSAHPDARVVSVEAASDTYAVLQKNIARNVDLDWQALHAGVWESDGVLHLDRGERPVLNQVSSDGDGDPVPALTVASLKRKMTLDSIDLIKMDIEGAENAVIPACIDDLEAKYLVVEMHRSLGDCTVACAMLQNRYPYALTHDASGSENPVYLISRHEVAAPGMSLVNMVSHLTAFGPQSRQAS</sequence>
<dbReference type="InterPro" id="IPR052514">
    <property type="entry name" value="SAM-dependent_MTase"/>
</dbReference>
<dbReference type="InterPro" id="IPR006342">
    <property type="entry name" value="FkbM_mtfrase"/>
</dbReference>
<evidence type="ECO:0000313" key="3">
    <source>
        <dbReference type="Proteomes" id="UP000002191"/>
    </source>
</evidence>
<dbReference type="eggNOG" id="COG4123">
    <property type="taxonomic scope" value="Bacteria"/>
</dbReference>
<keyword evidence="2" id="KW-0489">Methyltransferase</keyword>
<evidence type="ECO:0000313" key="2">
    <source>
        <dbReference type="EMBL" id="ADU61725.1"/>
    </source>
</evidence>
<dbReference type="InterPro" id="IPR029063">
    <property type="entry name" value="SAM-dependent_MTases_sf"/>
</dbReference>
<dbReference type="STRING" id="643562.Daes_0708"/>
<dbReference type="EMBL" id="CP002431">
    <property type="protein sequence ID" value="ADU61725.1"/>
    <property type="molecule type" value="Genomic_DNA"/>
</dbReference>
<protein>
    <submittedName>
        <fullName evidence="2">Methyltransferase FkbM family</fullName>
    </submittedName>
</protein>
<dbReference type="NCBIfam" id="TIGR01444">
    <property type="entry name" value="fkbM_fam"/>
    <property type="match status" value="1"/>
</dbReference>
<evidence type="ECO:0000259" key="1">
    <source>
        <dbReference type="Pfam" id="PF05050"/>
    </source>
</evidence>
<dbReference type="Proteomes" id="UP000002191">
    <property type="component" value="Chromosome"/>
</dbReference>
<dbReference type="KEGG" id="das:Daes_0708"/>